<dbReference type="AlphaFoldDB" id="A0A329SFY1"/>
<dbReference type="EMBL" id="MJFZ01000182">
    <property type="protein sequence ID" value="RAW35006.1"/>
    <property type="molecule type" value="Genomic_DNA"/>
</dbReference>
<reference evidence="6 7" key="1">
    <citation type="submission" date="2018-01" db="EMBL/GenBank/DDBJ databases">
        <title>Draft genome of the strawberry crown rot pathogen Phytophthora cactorum.</title>
        <authorList>
            <person name="Armitage A.D."/>
            <person name="Lysoe E."/>
            <person name="Nellist C.F."/>
            <person name="Harrison R.J."/>
            <person name="Brurberg M.B."/>
        </authorList>
    </citation>
    <scope>NUCLEOTIDE SEQUENCE [LARGE SCALE GENOMIC DNA]</scope>
    <source>
        <strain evidence="6 7">10300</strain>
    </source>
</reference>
<protein>
    <submittedName>
        <fullName evidence="6">Uncharacterized protein</fullName>
    </submittedName>
</protein>
<dbReference type="OrthoDB" id="127877at2759"/>
<sequence length="38" mass="4257">MNFAGAKTEKLSNAQVQTVSREVAKEVNKNPKLWPTIK</sequence>
<evidence type="ECO:0000313" key="5">
    <source>
        <dbReference type="EMBL" id="KAG3210601.1"/>
    </source>
</evidence>
<comment type="caution">
    <text evidence="6">The sequence shown here is derived from an EMBL/GenBank/DDBJ whole genome shotgun (WGS) entry which is preliminary data.</text>
</comment>
<dbReference type="EMBL" id="RCML01001030">
    <property type="protein sequence ID" value="KAG2966302.1"/>
    <property type="molecule type" value="Genomic_DNA"/>
</dbReference>
<evidence type="ECO:0000313" key="3">
    <source>
        <dbReference type="EMBL" id="KAG2906450.1"/>
    </source>
</evidence>
<reference evidence="1" key="2">
    <citation type="submission" date="2018-10" db="EMBL/GenBank/DDBJ databases">
        <title>Effector identification in a new, highly contiguous assembly of the strawberry crown rot pathogen Phytophthora cactorum.</title>
        <authorList>
            <person name="Armitage A.D."/>
            <person name="Nellist C.F."/>
            <person name="Bates H."/>
            <person name="Vickerstaff R.J."/>
            <person name="Harrison R.J."/>
        </authorList>
    </citation>
    <scope>NUCLEOTIDE SEQUENCE</scope>
    <source>
        <strain evidence="1">15-7</strain>
        <strain evidence="2">4032</strain>
        <strain evidence="3">4040</strain>
        <strain evidence="4">P415</strain>
        <strain evidence="5">P421</strain>
    </source>
</reference>
<dbReference type="Proteomes" id="UP000774804">
    <property type="component" value="Unassembled WGS sequence"/>
</dbReference>
<name>A0A329SFY1_9STRA</name>
<dbReference type="Proteomes" id="UP000251314">
    <property type="component" value="Unassembled WGS sequence"/>
</dbReference>
<dbReference type="Proteomes" id="UP000736787">
    <property type="component" value="Unassembled WGS sequence"/>
</dbReference>
<dbReference type="Proteomes" id="UP000735874">
    <property type="component" value="Unassembled WGS sequence"/>
</dbReference>
<proteinExistence type="predicted"/>
<accession>A0A329SFY1</accession>
<evidence type="ECO:0000313" key="4">
    <source>
        <dbReference type="EMBL" id="KAG2966302.1"/>
    </source>
</evidence>
<dbReference type="EMBL" id="RCMV01001071">
    <property type="protein sequence ID" value="KAG3210601.1"/>
    <property type="molecule type" value="Genomic_DNA"/>
</dbReference>
<evidence type="ECO:0000313" key="6">
    <source>
        <dbReference type="EMBL" id="RAW35006.1"/>
    </source>
</evidence>
<dbReference type="STRING" id="29920.A0A329SFY1"/>
<organism evidence="6 7">
    <name type="scientific">Phytophthora cactorum</name>
    <dbReference type="NCBI Taxonomy" id="29920"/>
    <lineage>
        <taxon>Eukaryota</taxon>
        <taxon>Sar</taxon>
        <taxon>Stramenopiles</taxon>
        <taxon>Oomycota</taxon>
        <taxon>Peronosporomycetes</taxon>
        <taxon>Peronosporales</taxon>
        <taxon>Peronosporaceae</taxon>
        <taxon>Phytophthora</taxon>
    </lineage>
</organism>
<dbReference type="EMBL" id="RCMI01000947">
    <property type="protein sequence ID" value="KAG2893656.1"/>
    <property type="molecule type" value="Genomic_DNA"/>
</dbReference>
<evidence type="ECO:0000313" key="2">
    <source>
        <dbReference type="EMBL" id="KAG2893656.1"/>
    </source>
</evidence>
<gene>
    <name evidence="6" type="ORF">PC110_g8684</name>
    <name evidence="1" type="ORF">PC113_g18894</name>
    <name evidence="2" type="ORF">PC115_g18387</name>
    <name evidence="3" type="ORF">PC117_g20508</name>
    <name evidence="4" type="ORF">PC118_g19265</name>
    <name evidence="5" type="ORF">PC129_g18403</name>
</gene>
<evidence type="ECO:0000313" key="1">
    <source>
        <dbReference type="EMBL" id="KAG2842001.1"/>
    </source>
</evidence>
<evidence type="ECO:0000313" key="7">
    <source>
        <dbReference type="Proteomes" id="UP000251314"/>
    </source>
</evidence>
<dbReference type="VEuPathDB" id="FungiDB:PC110_g8684"/>
<keyword evidence="7" id="KW-1185">Reference proteome</keyword>
<dbReference type="EMBL" id="RCMG01000923">
    <property type="protein sequence ID" value="KAG2842001.1"/>
    <property type="molecule type" value="Genomic_DNA"/>
</dbReference>
<dbReference type="EMBL" id="RCMK01000959">
    <property type="protein sequence ID" value="KAG2906450.1"/>
    <property type="molecule type" value="Genomic_DNA"/>
</dbReference>
<dbReference type="Proteomes" id="UP000697107">
    <property type="component" value="Unassembled WGS sequence"/>
</dbReference>
<dbReference type="Proteomes" id="UP000760860">
    <property type="component" value="Unassembled WGS sequence"/>
</dbReference>